<keyword evidence="6" id="KW-0973">c-di-GMP</keyword>
<dbReference type="Gene3D" id="2.60.120.10">
    <property type="entry name" value="Jelly Rolls"/>
    <property type="match status" value="1"/>
</dbReference>
<evidence type="ECO:0000313" key="16">
    <source>
        <dbReference type="Proteomes" id="UP001165498"/>
    </source>
</evidence>
<dbReference type="SUPFAM" id="SSF46785">
    <property type="entry name" value="Winged helix' DNA-binding domain"/>
    <property type="match status" value="1"/>
</dbReference>
<keyword evidence="4" id="KW-0678">Repressor</keyword>
<evidence type="ECO:0000259" key="13">
    <source>
        <dbReference type="PROSITE" id="PS50042"/>
    </source>
</evidence>
<proteinExistence type="predicted"/>
<accession>A0ABT1QWG4</accession>
<protein>
    <recommendedName>
        <fullName evidence="3">CRP-like protein Clp</fullName>
    </recommendedName>
    <alternativeName>
        <fullName evidence="12">Catabolite activation-like protein</fullName>
    </alternativeName>
</protein>
<dbReference type="RefSeq" id="WP_255915812.1">
    <property type="nucleotide sequence ID" value="NZ_JANFQO010000019.1"/>
</dbReference>
<comment type="subcellular location">
    <subcellularLocation>
        <location evidence="1">Cytoplasm</location>
    </subcellularLocation>
</comment>
<dbReference type="InterPro" id="IPR000595">
    <property type="entry name" value="cNMP-bd_dom"/>
</dbReference>
<dbReference type="Gene3D" id="1.10.10.10">
    <property type="entry name" value="Winged helix-like DNA-binding domain superfamily/Winged helix DNA-binding domain"/>
    <property type="match status" value="1"/>
</dbReference>
<dbReference type="InterPro" id="IPR036388">
    <property type="entry name" value="WH-like_DNA-bd_sf"/>
</dbReference>
<dbReference type="CDD" id="cd00038">
    <property type="entry name" value="CAP_ED"/>
    <property type="match status" value="1"/>
</dbReference>
<evidence type="ECO:0000256" key="12">
    <source>
        <dbReference type="ARBA" id="ARBA00031697"/>
    </source>
</evidence>
<dbReference type="Proteomes" id="UP001165498">
    <property type="component" value="Unassembled WGS sequence"/>
</dbReference>
<keyword evidence="11" id="KW-0804">Transcription</keyword>
<keyword evidence="10" id="KW-0010">Activator</keyword>
<organism evidence="15 16">
    <name type="scientific">Tahibacter harae</name>
    <dbReference type="NCBI Taxonomy" id="2963937"/>
    <lineage>
        <taxon>Bacteria</taxon>
        <taxon>Pseudomonadati</taxon>
        <taxon>Pseudomonadota</taxon>
        <taxon>Gammaproteobacteria</taxon>
        <taxon>Lysobacterales</taxon>
        <taxon>Rhodanobacteraceae</taxon>
        <taxon>Tahibacter</taxon>
    </lineage>
</organism>
<evidence type="ECO:0000256" key="5">
    <source>
        <dbReference type="ARBA" id="ARBA00022533"/>
    </source>
</evidence>
<dbReference type="InterPro" id="IPR050397">
    <property type="entry name" value="Env_Response_Regulators"/>
</dbReference>
<dbReference type="SMART" id="SM00419">
    <property type="entry name" value="HTH_CRP"/>
    <property type="match status" value="1"/>
</dbReference>
<keyword evidence="16" id="KW-1185">Reference proteome</keyword>
<dbReference type="SUPFAM" id="SSF51206">
    <property type="entry name" value="cAMP-binding domain-like"/>
    <property type="match status" value="1"/>
</dbReference>
<dbReference type="SMART" id="SM00100">
    <property type="entry name" value="cNMP"/>
    <property type="match status" value="1"/>
</dbReference>
<name>A0ABT1QWG4_9GAMM</name>
<evidence type="ECO:0000256" key="1">
    <source>
        <dbReference type="ARBA" id="ARBA00004496"/>
    </source>
</evidence>
<keyword evidence="7" id="KW-0805">Transcription regulation</keyword>
<evidence type="ECO:0000256" key="11">
    <source>
        <dbReference type="ARBA" id="ARBA00023163"/>
    </source>
</evidence>
<dbReference type="PANTHER" id="PTHR24567">
    <property type="entry name" value="CRP FAMILY TRANSCRIPTIONAL REGULATORY PROTEIN"/>
    <property type="match status" value="1"/>
</dbReference>
<dbReference type="Pfam" id="PF00027">
    <property type="entry name" value="cNMP_binding"/>
    <property type="match status" value="1"/>
</dbReference>
<gene>
    <name evidence="15" type="ORF">NM961_18070</name>
</gene>
<evidence type="ECO:0000256" key="8">
    <source>
        <dbReference type="ARBA" id="ARBA00023026"/>
    </source>
</evidence>
<keyword evidence="9" id="KW-0238">DNA-binding</keyword>
<dbReference type="Pfam" id="PF13545">
    <property type="entry name" value="HTH_Crp_2"/>
    <property type="match status" value="1"/>
</dbReference>
<evidence type="ECO:0000256" key="9">
    <source>
        <dbReference type="ARBA" id="ARBA00023125"/>
    </source>
</evidence>
<keyword evidence="5" id="KW-0021">Allosteric enzyme</keyword>
<feature type="domain" description="HTH crp-type" evidence="14">
    <location>
        <begin position="162"/>
        <end position="235"/>
    </location>
</feature>
<dbReference type="PROSITE" id="PS51063">
    <property type="entry name" value="HTH_CRP_2"/>
    <property type="match status" value="1"/>
</dbReference>
<comment type="caution">
    <text evidence="15">The sequence shown here is derived from an EMBL/GenBank/DDBJ whole genome shotgun (WGS) entry which is preliminary data.</text>
</comment>
<evidence type="ECO:0000256" key="3">
    <source>
        <dbReference type="ARBA" id="ARBA00020769"/>
    </source>
</evidence>
<dbReference type="PROSITE" id="PS50042">
    <property type="entry name" value="CNMP_BINDING_3"/>
    <property type="match status" value="1"/>
</dbReference>
<dbReference type="PANTHER" id="PTHR24567:SF75">
    <property type="entry name" value="FUMARATE AND NITRATE REDUCTION REGULATORY PROTEIN"/>
    <property type="match status" value="1"/>
</dbReference>
<reference evidence="15" key="1">
    <citation type="submission" date="2022-07" db="EMBL/GenBank/DDBJ databases">
        <title>Tahibacter sp., a new gammaproteobacterium isolated from the silt sample collected at pig farm.</title>
        <authorList>
            <person name="Chen H."/>
        </authorList>
    </citation>
    <scope>NUCLEOTIDE SEQUENCE</scope>
    <source>
        <strain evidence="15">P2K</strain>
    </source>
</reference>
<dbReference type="InterPro" id="IPR012318">
    <property type="entry name" value="HTH_CRP"/>
</dbReference>
<dbReference type="InterPro" id="IPR018490">
    <property type="entry name" value="cNMP-bd_dom_sf"/>
</dbReference>
<evidence type="ECO:0000313" key="15">
    <source>
        <dbReference type="EMBL" id="MCQ4166624.1"/>
    </source>
</evidence>
<feature type="domain" description="Cyclic nucleotide-binding" evidence="13">
    <location>
        <begin position="53"/>
        <end position="105"/>
    </location>
</feature>
<evidence type="ECO:0000256" key="2">
    <source>
        <dbReference type="ARBA" id="ARBA00011738"/>
    </source>
</evidence>
<evidence type="ECO:0000256" key="7">
    <source>
        <dbReference type="ARBA" id="ARBA00023015"/>
    </source>
</evidence>
<dbReference type="InterPro" id="IPR036390">
    <property type="entry name" value="WH_DNA-bd_sf"/>
</dbReference>
<dbReference type="PRINTS" id="PR00034">
    <property type="entry name" value="HTHCRP"/>
</dbReference>
<dbReference type="InterPro" id="IPR014710">
    <property type="entry name" value="RmlC-like_jellyroll"/>
</dbReference>
<evidence type="ECO:0000256" key="4">
    <source>
        <dbReference type="ARBA" id="ARBA00022491"/>
    </source>
</evidence>
<comment type="subunit">
    <text evidence="2">Homodimer.</text>
</comment>
<evidence type="ECO:0000259" key="14">
    <source>
        <dbReference type="PROSITE" id="PS51063"/>
    </source>
</evidence>
<sequence length="252" mass="27702">MAELRSKPPAPADDGDAANFCSTCVFGTVCAAHDVDKIALSELHFLVEHIGPFRAGSHIFRTGEPFKAIYAVRSGVVKTVYAGSAGREYIAGFHLPGEVIGLAAIHEQRFPCDAIAVDTAYLCRFEFRTLATLTTRLPQVQAELFRLLSKDIGSATVLAGEPAADERLAAFLLGLSRRLAARGFSARVFRLPMVRRDIANHLNLAPETVSRVLRRLHDQGWIRVLDRQIELLRPDELARLAGALLPVPQVRR</sequence>
<evidence type="ECO:0000256" key="6">
    <source>
        <dbReference type="ARBA" id="ARBA00022636"/>
    </source>
</evidence>
<evidence type="ECO:0000256" key="10">
    <source>
        <dbReference type="ARBA" id="ARBA00023159"/>
    </source>
</evidence>
<keyword evidence="8" id="KW-0843">Virulence</keyword>
<dbReference type="CDD" id="cd00092">
    <property type="entry name" value="HTH_CRP"/>
    <property type="match status" value="1"/>
</dbReference>
<dbReference type="EMBL" id="JANFQO010000019">
    <property type="protein sequence ID" value="MCQ4166624.1"/>
    <property type="molecule type" value="Genomic_DNA"/>
</dbReference>